<dbReference type="InterPro" id="IPR001610">
    <property type="entry name" value="PAC"/>
</dbReference>
<dbReference type="InterPro" id="IPR000700">
    <property type="entry name" value="PAS-assoc_C"/>
</dbReference>
<dbReference type="Gene3D" id="3.30.70.270">
    <property type="match status" value="1"/>
</dbReference>
<evidence type="ECO:0000259" key="3">
    <source>
        <dbReference type="PROSITE" id="PS50113"/>
    </source>
</evidence>
<dbReference type="InterPro" id="IPR012226">
    <property type="entry name" value="Diguanyl_cyclase/Pdiesterase"/>
</dbReference>
<keyword evidence="7" id="KW-1185">Reference proteome</keyword>
<dbReference type="AlphaFoldDB" id="A0A1D8KCA7"/>
<evidence type="ECO:0000313" key="6">
    <source>
        <dbReference type="EMBL" id="AOV18566.1"/>
    </source>
</evidence>
<dbReference type="Gene3D" id="3.20.20.450">
    <property type="entry name" value="EAL domain"/>
    <property type="match status" value="1"/>
</dbReference>
<dbReference type="SMART" id="SM00267">
    <property type="entry name" value="GGDEF"/>
    <property type="match status" value="1"/>
</dbReference>
<sequence length="758" mass="84711">MAARAVRNDDGNLAYIVSLVEDITPRKQAEARDHMREQALERVAKGAPLGKLMLALIHDVESDNPGMLCSILLLDEEGQTLHAGAAPSLPDFYNEAVDGLTIGPERGSCGTAAYTGQRVLVNDIANHPYWPEPYRSIAARAGLAASWSEPIRSANGKILGTFAIYHRQPRAPGPHEIAVIESAANLIGIALDRRRAEEERHLASLIYRSSSEAMVVSDPDNRIIAINPAFTKITGYELGEVLGENPKILRSGRHDAEFYRLMWQAIETQGLWQGEIWNRRKNGEIFPAWLTINTIRGEQGEIQRYVALSSDITDKVRSDELIWRQANFDFLTELPNRYMFHDRLEQEVRKAHREGSRLALLFIDLDHFKEVNDTLGHPIGDMLLIEAAERIHACIRESDTVARLGGDEFTLILTLLADTSDAENIAQHIIAALSEPFVFGRDSAYVTASVGITLYPDDSTDVEQLLRNADQAMYAAKNAGRNRLSYFTQALQESAQYRLRLINDLLGALADRQFEIHFQPIIDLASRRTVKAEALLRWNHPEHGTISPAEFIPLAEETGLIVGIGDWVFREAAGCLQRWTELAGTELQISVNMSPAQFQSDVLVIEDWLAHLRSLGVAEQRLSIEITEGLLLNAHPSVTDKLLAFRDAGIQVAIDDFGTGYSALSYLKRFDIDYLKIDQSFISNLETEPNDLALCEAIVSMAHKLGLKVIAEGVETEQQRELLKRISCDYGQGYLFSRPLPPAKFERLLQDNRGHLRA</sequence>
<dbReference type="InterPro" id="IPR003018">
    <property type="entry name" value="GAF"/>
</dbReference>
<evidence type="ECO:0000313" key="7">
    <source>
        <dbReference type="Proteomes" id="UP000095342"/>
    </source>
</evidence>
<dbReference type="SMART" id="SM00065">
    <property type="entry name" value="GAF"/>
    <property type="match status" value="1"/>
</dbReference>
<dbReference type="SMART" id="SM00091">
    <property type="entry name" value="PAS"/>
    <property type="match status" value="1"/>
</dbReference>
<dbReference type="InterPro" id="IPR029016">
    <property type="entry name" value="GAF-like_dom_sf"/>
</dbReference>
<dbReference type="Gene3D" id="3.30.450.40">
    <property type="match status" value="1"/>
</dbReference>
<dbReference type="InterPro" id="IPR029787">
    <property type="entry name" value="Nucleotide_cyclase"/>
</dbReference>
<feature type="domain" description="EAL" evidence="4">
    <location>
        <begin position="498"/>
        <end position="753"/>
    </location>
</feature>
<proteinExistence type="predicted"/>
<dbReference type="CDD" id="cd00130">
    <property type="entry name" value="PAS"/>
    <property type="match status" value="1"/>
</dbReference>
<evidence type="ECO:0008006" key="8">
    <source>
        <dbReference type="Google" id="ProtNLM"/>
    </source>
</evidence>
<evidence type="ECO:0000259" key="2">
    <source>
        <dbReference type="PROSITE" id="PS50112"/>
    </source>
</evidence>
<dbReference type="Gene3D" id="3.30.450.20">
    <property type="entry name" value="PAS domain"/>
    <property type="match status" value="1"/>
</dbReference>
<dbReference type="NCBIfam" id="TIGR00254">
    <property type="entry name" value="GGDEF"/>
    <property type="match status" value="1"/>
</dbReference>
<reference evidence="6 7" key="1">
    <citation type="submission" date="2016-09" db="EMBL/GenBank/DDBJ databases">
        <title>Acidihalobacter prosperus V6 (DSM14174).</title>
        <authorList>
            <person name="Khaleque H.N."/>
            <person name="Ramsay J.P."/>
            <person name="Murphy R.J.T."/>
            <person name="Kaksonen A.H."/>
            <person name="Boxall N.J."/>
            <person name="Watkin E.L.J."/>
        </authorList>
    </citation>
    <scope>NUCLEOTIDE SEQUENCE [LARGE SCALE GENOMIC DNA]</scope>
    <source>
        <strain evidence="6 7">V6</strain>
    </source>
</reference>
<dbReference type="PROSITE" id="PS50112">
    <property type="entry name" value="PAS"/>
    <property type="match status" value="1"/>
</dbReference>
<feature type="domain" description="PAC" evidence="3">
    <location>
        <begin position="1"/>
        <end position="35"/>
    </location>
</feature>
<dbReference type="InterPro" id="IPR000160">
    <property type="entry name" value="GGDEF_dom"/>
</dbReference>
<dbReference type="SUPFAM" id="SSF141868">
    <property type="entry name" value="EAL domain-like"/>
    <property type="match status" value="1"/>
</dbReference>
<dbReference type="CDD" id="cd01948">
    <property type="entry name" value="EAL"/>
    <property type="match status" value="1"/>
</dbReference>
<dbReference type="PANTHER" id="PTHR44757">
    <property type="entry name" value="DIGUANYLATE CYCLASE DGCP"/>
    <property type="match status" value="1"/>
</dbReference>
<evidence type="ECO:0000259" key="4">
    <source>
        <dbReference type="PROSITE" id="PS50883"/>
    </source>
</evidence>
<dbReference type="InterPro" id="IPR035965">
    <property type="entry name" value="PAS-like_dom_sf"/>
</dbReference>
<dbReference type="KEGG" id="aaeo:BJI67_10355"/>
<dbReference type="PIRSF" id="PIRSF005925">
    <property type="entry name" value="Dos"/>
    <property type="match status" value="1"/>
</dbReference>
<dbReference type="Pfam" id="PF13426">
    <property type="entry name" value="PAS_9"/>
    <property type="match status" value="1"/>
</dbReference>
<dbReference type="PROSITE" id="PS50113">
    <property type="entry name" value="PAC"/>
    <property type="match status" value="2"/>
</dbReference>
<dbReference type="InterPro" id="IPR052155">
    <property type="entry name" value="Biofilm_reg_signaling"/>
</dbReference>
<dbReference type="SMART" id="SM00086">
    <property type="entry name" value="PAC"/>
    <property type="match status" value="1"/>
</dbReference>
<accession>A0A1D8KCA7</accession>
<dbReference type="SMART" id="SM00052">
    <property type="entry name" value="EAL"/>
    <property type="match status" value="1"/>
</dbReference>
<feature type="domain" description="PAS" evidence="2">
    <location>
        <begin position="198"/>
        <end position="245"/>
    </location>
</feature>
<dbReference type="GO" id="GO:0003824">
    <property type="term" value="F:catalytic activity"/>
    <property type="evidence" value="ECO:0007669"/>
    <property type="project" value="UniProtKB-ARBA"/>
</dbReference>
<gene>
    <name evidence="6" type="ORF">BJI67_10355</name>
</gene>
<dbReference type="SUPFAM" id="SSF55785">
    <property type="entry name" value="PYP-like sensor domain (PAS domain)"/>
    <property type="match status" value="1"/>
</dbReference>
<dbReference type="Pfam" id="PF13185">
    <property type="entry name" value="GAF_2"/>
    <property type="match status" value="1"/>
</dbReference>
<dbReference type="Pfam" id="PF00990">
    <property type="entry name" value="GGDEF"/>
    <property type="match status" value="1"/>
</dbReference>
<dbReference type="InterPro" id="IPR043128">
    <property type="entry name" value="Rev_trsase/Diguanyl_cyclase"/>
</dbReference>
<evidence type="ECO:0000259" key="5">
    <source>
        <dbReference type="PROSITE" id="PS50887"/>
    </source>
</evidence>
<dbReference type="InterPro" id="IPR000014">
    <property type="entry name" value="PAS"/>
</dbReference>
<dbReference type="NCBIfam" id="TIGR00229">
    <property type="entry name" value="sensory_box"/>
    <property type="match status" value="1"/>
</dbReference>
<dbReference type="EMBL" id="CP017448">
    <property type="protein sequence ID" value="AOV18566.1"/>
    <property type="molecule type" value="Genomic_DNA"/>
</dbReference>
<comment type="cofactor">
    <cofactor evidence="1">
        <name>Mg(2+)</name>
        <dbReference type="ChEBI" id="CHEBI:18420"/>
    </cofactor>
</comment>
<dbReference type="SUPFAM" id="SSF55073">
    <property type="entry name" value="Nucleotide cyclase"/>
    <property type="match status" value="1"/>
</dbReference>
<protein>
    <recommendedName>
        <fullName evidence="8">Diguanylate cyclase</fullName>
    </recommendedName>
</protein>
<dbReference type="PANTHER" id="PTHR44757:SF2">
    <property type="entry name" value="BIOFILM ARCHITECTURE MAINTENANCE PROTEIN MBAA"/>
    <property type="match status" value="1"/>
</dbReference>
<name>A0A1D8KCA7_9GAMM</name>
<dbReference type="CDD" id="cd01949">
    <property type="entry name" value="GGDEF"/>
    <property type="match status" value="1"/>
</dbReference>
<feature type="domain" description="GGDEF" evidence="5">
    <location>
        <begin position="356"/>
        <end position="489"/>
    </location>
</feature>
<dbReference type="FunFam" id="3.30.70.270:FF:000001">
    <property type="entry name" value="Diguanylate cyclase domain protein"/>
    <property type="match status" value="1"/>
</dbReference>
<dbReference type="InterPro" id="IPR001633">
    <property type="entry name" value="EAL_dom"/>
</dbReference>
<dbReference type="PROSITE" id="PS50883">
    <property type="entry name" value="EAL"/>
    <property type="match status" value="1"/>
</dbReference>
<organism evidence="6 7">
    <name type="scientific">Acidihalobacter aeolianus</name>
    <dbReference type="NCBI Taxonomy" id="2792603"/>
    <lineage>
        <taxon>Bacteria</taxon>
        <taxon>Pseudomonadati</taxon>
        <taxon>Pseudomonadota</taxon>
        <taxon>Gammaproteobacteria</taxon>
        <taxon>Chromatiales</taxon>
        <taxon>Ectothiorhodospiraceae</taxon>
        <taxon>Acidihalobacter</taxon>
    </lineage>
</organism>
<dbReference type="InterPro" id="IPR035919">
    <property type="entry name" value="EAL_sf"/>
</dbReference>
<dbReference type="Proteomes" id="UP000095342">
    <property type="component" value="Chromosome"/>
</dbReference>
<dbReference type="Pfam" id="PF00563">
    <property type="entry name" value="EAL"/>
    <property type="match status" value="1"/>
</dbReference>
<dbReference type="PROSITE" id="PS50887">
    <property type="entry name" value="GGDEF"/>
    <property type="match status" value="1"/>
</dbReference>
<evidence type="ECO:0000256" key="1">
    <source>
        <dbReference type="ARBA" id="ARBA00001946"/>
    </source>
</evidence>
<feature type="domain" description="PAC" evidence="3">
    <location>
        <begin position="272"/>
        <end position="324"/>
    </location>
</feature>
<dbReference type="SUPFAM" id="SSF55781">
    <property type="entry name" value="GAF domain-like"/>
    <property type="match status" value="1"/>
</dbReference>